<evidence type="ECO:0000313" key="9">
    <source>
        <dbReference type="Proteomes" id="UP000000226"/>
    </source>
</evidence>
<evidence type="ECO:0000256" key="2">
    <source>
        <dbReference type="ARBA" id="ARBA00022645"/>
    </source>
</evidence>
<feature type="transmembrane region" description="Helical" evidence="6">
    <location>
        <begin position="59"/>
        <end position="75"/>
    </location>
</feature>
<dbReference type="Gene3D" id="3.40.50.1820">
    <property type="entry name" value="alpha/beta hydrolase"/>
    <property type="match status" value="2"/>
</dbReference>
<dbReference type="InterPro" id="IPR033124">
    <property type="entry name" value="Ser_caboxypep_his_AS"/>
</dbReference>
<dbReference type="InterPro" id="IPR001563">
    <property type="entry name" value="Peptidase_S10"/>
</dbReference>
<dbReference type="eggNOG" id="KOG1282">
    <property type="taxonomic scope" value="Eukaryota"/>
</dbReference>
<dbReference type="OrthoDB" id="443318at2759"/>
<sequence>MTNLFFLFLLSIIVGVAGTEYFIRQPENDRVKNLPGQPPVSFTHYFGYIKLGLEEEKSLFYWTWLFLCLFGPFLVDDHQGLKFNNFSWNRVANIIFLESPIGVGYSYTNNLKDLSELSDQVVAIDNYDFLVGWFKMFPSYQSNEFYIIGERHYVTQLAEIINQKNKRGPYINLKEIMIGNDVINDDTDIKDIFDYILDHDIISEQIYDGIRENCDFRRKKQTRDCSWNELWSKLPLSGYDPCGVIYVEKYFNNKDVQRTIHANISSQTYPYTLCITVIKKWNDPRSTVLPVSESLSEDTNGKVPLLSTRYGLEELKLNEYEGCLTFATIRGVGHQVPIFAPQQALSIFFHFLSSQPFIFSLLIYPIYM</sequence>
<evidence type="ECO:0000256" key="7">
    <source>
        <dbReference type="SAM" id="SignalP"/>
    </source>
</evidence>
<comment type="similarity">
    <text evidence="1">Belongs to the peptidase S10 family.</text>
</comment>
<dbReference type="GO" id="GO:0005773">
    <property type="term" value="C:vacuole"/>
    <property type="evidence" value="ECO:0007669"/>
    <property type="project" value="TreeGrafter"/>
</dbReference>
<dbReference type="EMBL" id="CM002294">
    <property type="protein sequence ID" value="ESW16235.1"/>
    <property type="molecule type" value="Genomic_DNA"/>
</dbReference>
<keyword evidence="5" id="KW-0325">Glycoprotein</keyword>
<dbReference type="PRINTS" id="PR00724">
    <property type="entry name" value="CRBOXYPTASEC"/>
</dbReference>
<dbReference type="Gene3D" id="6.10.250.940">
    <property type="match status" value="1"/>
</dbReference>
<dbReference type="Gene3D" id="3.40.50.12670">
    <property type="match status" value="1"/>
</dbReference>
<feature type="signal peptide" evidence="7">
    <location>
        <begin position="1"/>
        <end position="18"/>
    </location>
</feature>
<evidence type="ECO:0000256" key="3">
    <source>
        <dbReference type="ARBA" id="ARBA00022670"/>
    </source>
</evidence>
<keyword evidence="3" id="KW-0645">Protease</keyword>
<reference evidence="9" key="1">
    <citation type="journal article" date="2014" name="Nat. Genet.">
        <title>A reference genome for common bean and genome-wide analysis of dual domestications.</title>
        <authorList>
            <person name="Schmutz J."/>
            <person name="McClean P.E."/>
            <person name="Mamidi S."/>
            <person name="Wu G.A."/>
            <person name="Cannon S.B."/>
            <person name="Grimwood J."/>
            <person name="Jenkins J."/>
            <person name="Shu S."/>
            <person name="Song Q."/>
            <person name="Chavarro C."/>
            <person name="Torres-Torres M."/>
            <person name="Geffroy V."/>
            <person name="Moghaddam S.M."/>
            <person name="Gao D."/>
            <person name="Abernathy B."/>
            <person name="Barry K."/>
            <person name="Blair M."/>
            <person name="Brick M.A."/>
            <person name="Chovatia M."/>
            <person name="Gepts P."/>
            <person name="Goodstein D.M."/>
            <person name="Gonzales M."/>
            <person name="Hellsten U."/>
            <person name="Hyten D.L."/>
            <person name="Jia G."/>
            <person name="Kelly J.D."/>
            <person name="Kudrna D."/>
            <person name="Lee R."/>
            <person name="Richard M.M."/>
            <person name="Miklas P.N."/>
            <person name="Osorno J.M."/>
            <person name="Rodrigues J."/>
            <person name="Thareau V."/>
            <person name="Urrea C.A."/>
            <person name="Wang M."/>
            <person name="Yu Y."/>
            <person name="Zhang M."/>
            <person name="Wing R.A."/>
            <person name="Cregan P.B."/>
            <person name="Rokhsar D.S."/>
            <person name="Jackson S.A."/>
        </authorList>
    </citation>
    <scope>NUCLEOTIDE SEQUENCE [LARGE SCALE GENOMIC DNA]</scope>
    <source>
        <strain evidence="9">cv. G19833</strain>
    </source>
</reference>
<dbReference type="AlphaFoldDB" id="V7BFB4"/>
<name>V7BFB4_PHAVU</name>
<dbReference type="SMR" id="V7BFB4"/>
<keyword evidence="6" id="KW-0472">Membrane</keyword>
<dbReference type="SUPFAM" id="SSF53474">
    <property type="entry name" value="alpha/beta-Hydrolases"/>
    <property type="match status" value="1"/>
</dbReference>
<feature type="chain" id="PRO_5004754492" evidence="7">
    <location>
        <begin position="19"/>
        <end position="368"/>
    </location>
</feature>
<keyword evidence="6" id="KW-0812">Transmembrane</keyword>
<dbReference type="Pfam" id="PF00450">
    <property type="entry name" value="Peptidase_S10"/>
    <property type="match status" value="2"/>
</dbReference>
<proteinExistence type="inferred from homology"/>
<evidence type="ECO:0000256" key="4">
    <source>
        <dbReference type="ARBA" id="ARBA00022801"/>
    </source>
</evidence>
<keyword evidence="7" id="KW-0732">Signal</keyword>
<dbReference type="GO" id="GO:0006508">
    <property type="term" value="P:proteolysis"/>
    <property type="evidence" value="ECO:0007669"/>
    <property type="project" value="UniProtKB-KW"/>
</dbReference>
<dbReference type="PANTHER" id="PTHR11802">
    <property type="entry name" value="SERINE PROTEASE FAMILY S10 SERINE CARBOXYPEPTIDASE"/>
    <property type="match status" value="1"/>
</dbReference>
<evidence type="ECO:0000256" key="5">
    <source>
        <dbReference type="ARBA" id="ARBA00023180"/>
    </source>
</evidence>
<evidence type="ECO:0000313" key="8">
    <source>
        <dbReference type="EMBL" id="ESW16235.1"/>
    </source>
</evidence>
<organism evidence="8 9">
    <name type="scientific">Phaseolus vulgaris</name>
    <name type="common">Kidney bean</name>
    <name type="synonym">French bean</name>
    <dbReference type="NCBI Taxonomy" id="3885"/>
    <lineage>
        <taxon>Eukaryota</taxon>
        <taxon>Viridiplantae</taxon>
        <taxon>Streptophyta</taxon>
        <taxon>Embryophyta</taxon>
        <taxon>Tracheophyta</taxon>
        <taxon>Spermatophyta</taxon>
        <taxon>Magnoliopsida</taxon>
        <taxon>eudicotyledons</taxon>
        <taxon>Gunneridae</taxon>
        <taxon>Pentapetalae</taxon>
        <taxon>rosids</taxon>
        <taxon>fabids</taxon>
        <taxon>Fabales</taxon>
        <taxon>Fabaceae</taxon>
        <taxon>Papilionoideae</taxon>
        <taxon>50 kb inversion clade</taxon>
        <taxon>NPAAA clade</taxon>
        <taxon>indigoferoid/millettioid clade</taxon>
        <taxon>Phaseoleae</taxon>
        <taxon>Phaseolus</taxon>
    </lineage>
</organism>
<dbReference type="PROSITE" id="PS00560">
    <property type="entry name" value="CARBOXYPEPT_SER_HIS"/>
    <property type="match status" value="1"/>
</dbReference>
<dbReference type="PANTHER" id="PTHR11802:SF280">
    <property type="entry name" value="SERINE CARBOXYPEPTIDASE-LIKE 35"/>
    <property type="match status" value="1"/>
</dbReference>
<dbReference type="GO" id="GO:0004185">
    <property type="term" value="F:serine-type carboxypeptidase activity"/>
    <property type="evidence" value="ECO:0007669"/>
    <property type="project" value="InterPro"/>
</dbReference>
<accession>V7BFB4</accession>
<protein>
    <submittedName>
        <fullName evidence="8">Uncharacterized protein</fullName>
    </submittedName>
</protein>
<dbReference type="Proteomes" id="UP000000226">
    <property type="component" value="Chromosome 7"/>
</dbReference>
<dbReference type="InterPro" id="IPR029058">
    <property type="entry name" value="AB_hydrolase_fold"/>
</dbReference>
<evidence type="ECO:0000256" key="6">
    <source>
        <dbReference type="SAM" id="Phobius"/>
    </source>
</evidence>
<keyword evidence="4" id="KW-0378">Hydrolase</keyword>
<evidence type="ECO:0000256" key="1">
    <source>
        <dbReference type="ARBA" id="ARBA00009431"/>
    </source>
</evidence>
<keyword evidence="2" id="KW-0121">Carboxypeptidase</keyword>
<gene>
    <name evidence="8" type="ORF">PHAVU_007G139800g</name>
</gene>
<dbReference type="Gramene" id="ESW16235">
    <property type="protein sequence ID" value="ESW16235"/>
    <property type="gene ID" value="PHAVU_007G139800g"/>
</dbReference>
<keyword evidence="9" id="KW-1185">Reference proteome</keyword>
<keyword evidence="6" id="KW-1133">Transmembrane helix</keyword>